<comment type="similarity">
    <text evidence="2">Belongs to the ustYa family.</text>
</comment>
<comment type="pathway">
    <text evidence="1">Mycotoxin biosynthesis.</text>
</comment>
<dbReference type="InterPro" id="IPR021765">
    <property type="entry name" value="UstYa-like"/>
</dbReference>
<keyword evidence="5" id="KW-1185">Reference proteome</keyword>
<keyword evidence="3" id="KW-0472">Membrane</keyword>
<dbReference type="EMBL" id="CP138592">
    <property type="protein sequence ID" value="WPH04776.1"/>
    <property type="molecule type" value="Genomic_DNA"/>
</dbReference>
<feature type="transmembrane region" description="Helical" evidence="3">
    <location>
        <begin position="27"/>
        <end position="47"/>
    </location>
</feature>
<sequence>MASNRKDIKYRAVENDSTQPAKHRGGLGFKIVSHLTFFLLGIVTYHFSNTATCLPTRSAPLLSPNLISIIPDALLEHNKIVRINGSLAFPSIYRGRGPEVDQAWLDLVQVGLLNLHVSTEQALKMGIDQNKIVRWPPASGGGYLLSLETFHQLHCVNLLRKTSYWNFDYYHARAEVEQDFQHLDQLPTHVDHCLEMVRQHLMCTADPTLISHHDVPEHELPWPDYSTVHHCRDFERIQAWARSIEIK</sequence>
<gene>
    <name evidence="4" type="ORF">R9X50_00767100</name>
</gene>
<evidence type="ECO:0000313" key="4">
    <source>
        <dbReference type="EMBL" id="WPH04776.1"/>
    </source>
</evidence>
<dbReference type="GO" id="GO:0043386">
    <property type="term" value="P:mycotoxin biosynthetic process"/>
    <property type="evidence" value="ECO:0007669"/>
    <property type="project" value="InterPro"/>
</dbReference>
<reference evidence="4 5" key="1">
    <citation type="submission" date="2023-11" db="EMBL/GenBank/DDBJ databases">
        <title>An acidophilic fungus is an integral part of prey digestion in a carnivorous sundew plant.</title>
        <authorList>
            <person name="Tsai I.J."/>
        </authorList>
    </citation>
    <scope>NUCLEOTIDE SEQUENCE [LARGE SCALE GENOMIC DNA]</scope>
    <source>
        <strain evidence="4">169a</strain>
    </source>
</reference>
<dbReference type="PANTHER" id="PTHR33365:SF4">
    <property type="entry name" value="CYCLOCHLOROTINE BIOSYNTHESIS PROTEIN O"/>
    <property type="match status" value="1"/>
</dbReference>
<evidence type="ECO:0000256" key="2">
    <source>
        <dbReference type="ARBA" id="ARBA00035112"/>
    </source>
</evidence>
<dbReference type="Pfam" id="PF11807">
    <property type="entry name" value="UstYa"/>
    <property type="match status" value="1"/>
</dbReference>
<dbReference type="Proteomes" id="UP001303373">
    <property type="component" value="Chromosome 13"/>
</dbReference>
<evidence type="ECO:0000313" key="5">
    <source>
        <dbReference type="Proteomes" id="UP001303373"/>
    </source>
</evidence>
<proteinExistence type="inferred from homology"/>
<evidence type="ECO:0000256" key="3">
    <source>
        <dbReference type="SAM" id="Phobius"/>
    </source>
</evidence>
<dbReference type="PANTHER" id="PTHR33365">
    <property type="entry name" value="YALI0B05434P"/>
    <property type="match status" value="1"/>
</dbReference>
<keyword evidence="3" id="KW-0812">Transmembrane</keyword>
<name>A0AAQ3R7X8_9PEZI</name>
<accession>A0AAQ3R7X8</accession>
<dbReference type="AlphaFoldDB" id="A0AAQ3R7X8"/>
<evidence type="ECO:0000256" key="1">
    <source>
        <dbReference type="ARBA" id="ARBA00004685"/>
    </source>
</evidence>
<keyword evidence="3" id="KW-1133">Transmembrane helix</keyword>
<protein>
    <recommendedName>
        <fullName evidence="6">Cyclochlorotine biosynthesis protein O</fullName>
    </recommendedName>
</protein>
<evidence type="ECO:0008006" key="6">
    <source>
        <dbReference type="Google" id="ProtNLM"/>
    </source>
</evidence>
<organism evidence="4 5">
    <name type="scientific">Acrodontium crateriforme</name>
    <dbReference type="NCBI Taxonomy" id="150365"/>
    <lineage>
        <taxon>Eukaryota</taxon>
        <taxon>Fungi</taxon>
        <taxon>Dikarya</taxon>
        <taxon>Ascomycota</taxon>
        <taxon>Pezizomycotina</taxon>
        <taxon>Dothideomycetes</taxon>
        <taxon>Dothideomycetidae</taxon>
        <taxon>Mycosphaerellales</taxon>
        <taxon>Teratosphaeriaceae</taxon>
        <taxon>Acrodontium</taxon>
    </lineage>
</organism>